<dbReference type="EMBL" id="JAFIRN010000018">
    <property type="protein sequence ID" value="KAG5830978.1"/>
    <property type="molecule type" value="Genomic_DNA"/>
</dbReference>
<gene>
    <name evidence="2" type="ORF">ANANG_G00299010</name>
</gene>
<feature type="compositionally biased region" description="Low complexity" evidence="1">
    <location>
        <begin position="287"/>
        <end position="305"/>
    </location>
</feature>
<accession>A0A9D3LQQ4</accession>
<evidence type="ECO:0000256" key="1">
    <source>
        <dbReference type="SAM" id="MobiDB-lite"/>
    </source>
</evidence>
<dbReference type="AlphaFoldDB" id="A0A9D3LQQ4"/>
<proteinExistence type="predicted"/>
<dbReference type="PANTHER" id="PTHR28557:SF1">
    <property type="entry name" value="PROTEIN SLX4IP"/>
    <property type="match status" value="1"/>
</dbReference>
<dbReference type="Proteomes" id="UP001044222">
    <property type="component" value="Chromosome 18"/>
</dbReference>
<sequence length="432" mass="46425">MTIQTKRRRVMVVVSTCHPQNVSYQVCAKVWELRRAGGSPRSAPGLGEEASWFTEQHKEEVCQMIRDAVDQRVRHFLETRHQRGQPKQRKGSASASPVCIKGERIRLAAYFMKRHVNLRCVGPRRRGELRVFPERLVVCASVPADAAEGGGGGGGGGEEADPTAMEHSKSEYFAGHHETQDPLNSSAITKRITLQKIAKKASAQAHPCPRVPGGRDQQGAPPLPLPWKLKQGAERRTRSSGTGRRRARWGERAEGAEPKPPQGLHGRRGRPSGTGPRARGLGRPRGRAAGPRRGAGRAAAGRTWRGPGGKGRAAGRGRASQKNVLWTGSSVPQPGHNKNTLCRVLIAARYIASAGCQIATLSGARPGTRSGTGAYAAETELQTPPPAKWAAGDPGRSGRERRGRVQPAQRDKALGRRAGGGEPAQEVKAKAH</sequence>
<name>A0A9D3LQQ4_ANGAN</name>
<feature type="region of interest" description="Disordered" evidence="1">
    <location>
        <begin position="377"/>
        <end position="432"/>
    </location>
</feature>
<reference evidence="2" key="1">
    <citation type="submission" date="2021-01" db="EMBL/GenBank/DDBJ databases">
        <title>A chromosome-scale assembly of European eel, Anguilla anguilla.</title>
        <authorList>
            <person name="Henkel C."/>
            <person name="Jong-Raadsen S.A."/>
            <person name="Dufour S."/>
            <person name="Weltzien F.-A."/>
            <person name="Palstra A.P."/>
            <person name="Pelster B."/>
            <person name="Spaink H.P."/>
            <person name="Van Den Thillart G.E."/>
            <person name="Jansen H."/>
            <person name="Zahm M."/>
            <person name="Klopp C."/>
            <person name="Cedric C."/>
            <person name="Louis A."/>
            <person name="Berthelot C."/>
            <person name="Parey E."/>
            <person name="Roest Crollius H."/>
            <person name="Montfort J."/>
            <person name="Robinson-Rechavi M."/>
            <person name="Bucao C."/>
            <person name="Bouchez O."/>
            <person name="Gislard M."/>
            <person name="Lluch J."/>
            <person name="Milhes M."/>
            <person name="Lampietro C."/>
            <person name="Lopez Roques C."/>
            <person name="Donnadieu C."/>
            <person name="Braasch I."/>
            <person name="Desvignes T."/>
            <person name="Postlethwait J."/>
            <person name="Bobe J."/>
            <person name="Guiguen Y."/>
            <person name="Dirks R."/>
        </authorList>
    </citation>
    <scope>NUCLEOTIDE SEQUENCE</scope>
    <source>
        <strain evidence="2">Tag_6206</strain>
        <tissue evidence="2">Liver</tissue>
    </source>
</reference>
<dbReference type="Pfam" id="PF15744">
    <property type="entry name" value="UPF0492"/>
    <property type="match status" value="1"/>
</dbReference>
<feature type="compositionally biased region" description="Gly residues" evidence="1">
    <location>
        <begin position="148"/>
        <end position="157"/>
    </location>
</feature>
<evidence type="ECO:0000313" key="2">
    <source>
        <dbReference type="EMBL" id="KAG5830978.1"/>
    </source>
</evidence>
<dbReference type="InterPro" id="IPR031479">
    <property type="entry name" value="SLX4IP"/>
</dbReference>
<dbReference type="PANTHER" id="PTHR28557">
    <property type="entry name" value="PROTEIN SLX4IP"/>
    <property type="match status" value="1"/>
</dbReference>
<evidence type="ECO:0000313" key="3">
    <source>
        <dbReference type="Proteomes" id="UP001044222"/>
    </source>
</evidence>
<keyword evidence="3" id="KW-1185">Reference proteome</keyword>
<organism evidence="2 3">
    <name type="scientific">Anguilla anguilla</name>
    <name type="common">European freshwater eel</name>
    <name type="synonym">Muraena anguilla</name>
    <dbReference type="NCBI Taxonomy" id="7936"/>
    <lineage>
        <taxon>Eukaryota</taxon>
        <taxon>Metazoa</taxon>
        <taxon>Chordata</taxon>
        <taxon>Craniata</taxon>
        <taxon>Vertebrata</taxon>
        <taxon>Euteleostomi</taxon>
        <taxon>Actinopterygii</taxon>
        <taxon>Neopterygii</taxon>
        <taxon>Teleostei</taxon>
        <taxon>Anguilliformes</taxon>
        <taxon>Anguillidae</taxon>
        <taxon>Anguilla</taxon>
    </lineage>
</organism>
<comment type="caution">
    <text evidence="2">The sequence shown here is derived from an EMBL/GenBank/DDBJ whole genome shotgun (WGS) entry which is preliminary data.</text>
</comment>
<protein>
    <submittedName>
        <fullName evidence="2">Uncharacterized protein</fullName>
    </submittedName>
</protein>
<feature type="compositionally biased region" description="Basic and acidic residues" evidence="1">
    <location>
        <begin position="248"/>
        <end position="257"/>
    </location>
</feature>
<feature type="region of interest" description="Disordered" evidence="1">
    <location>
        <begin position="145"/>
        <end position="165"/>
    </location>
</feature>
<feature type="region of interest" description="Disordered" evidence="1">
    <location>
        <begin position="198"/>
        <end position="321"/>
    </location>
</feature>